<dbReference type="Pfam" id="PF13450">
    <property type="entry name" value="NAD_binding_8"/>
    <property type="match status" value="1"/>
</dbReference>
<proteinExistence type="predicted"/>
<sequence>MTKEKLVVIGGDAAGMSAASQAKRRRPELEIVVFERSPHTSFSA</sequence>
<protein>
    <recommendedName>
        <fullName evidence="3">Coenzyme A disulfide reductase</fullName>
    </recommendedName>
</protein>
<dbReference type="Gene3D" id="3.50.50.60">
    <property type="entry name" value="FAD/NAD(P)-binding domain"/>
    <property type="match status" value="1"/>
</dbReference>
<dbReference type="Proteomes" id="UP001144352">
    <property type="component" value="Unassembled WGS sequence"/>
</dbReference>
<evidence type="ECO:0000313" key="1">
    <source>
        <dbReference type="EMBL" id="GLI36889.1"/>
    </source>
</evidence>
<keyword evidence="2" id="KW-1185">Reference proteome</keyword>
<evidence type="ECO:0000313" key="2">
    <source>
        <dbReference type="Proteomes" id="UP001144352"/>
    </source>
</evidence>
<gene>
    <name evidence="1" type="ORF">GHYDROH2_03900</name>
</gene>
<accession>A0A9W6FXM7</accession>
<reference evidence="1" key="1">
    <citation type="submission" date="2022-12" db="EMBL/GenBank/DDBJ databases">
        <title>Reference genome sequencing for broad-spectrum identification of bacterial and archaeal isolates by mass spectrometry.</title>
        <authorList>
            <person name="Sekiguchi Y."/>
            <person name="Tourlousse D.M."/>
        </authorList>
    </citation>
    <scope>NUCLEOTIDE SEQUENCE</scope>
    <source>
        <strain evidence="1">H2</strain>
    </source>
</reference>
<name>A0A9W6FXM7_9BACT</name>
<dbReference type="AlphaFoldDB" id="A0A9W6FXM7"/>
<dbReference type="InterPro" id="IPR036188">
    <property type="entry name" value="FAD/NAD-bd_sf"/>
</dbReference>
<dbReference type="SUPFAM" id="SSF51905">
    <property type="entry name" value="FAD/NAD(P)-binding domain"/>
    <property type="match status" value="1"/>
</dbReference>
<organism evidence="1 2">
    <name type="scientific">Geobacter hydrogenophilus</name>
    <dbReference type="NCBI Taxonomy" id="40983"/>
    <lineage>
        <taxon>Bacteria</taxon>
        <taxon>Pseudomonadati</taxon>
        <taxon>Thermodesulfobacteriota</taxon>
        <taxon>Desulfuromonadia</taxon>
        <taxon>Geobacterales</taxon>
        <taxon>Geobacteraceae</taxon>
        <taxon>Geobacter</taxon>
    </lineage>
</organism>
<dbReference type="EMBL" id="BSDS01000001">
    <property type="protein sequence ID" value="GLI36889.1"/>
    <property type="molecule type" value="Genomic_DNA"/>
</dbReference>
<comment type="caution">
    <text evidence="1">The sequence shown here is derived from an EMBL/GenBank/DDBJ whole genome shotgun (WGS) entry which is preliminary data.</text>
</comment>
<evidence type="ECO:0008006" key="3">
    <source>
        <dbReference type="Google" id="ProtNLM"/>
    </source>
</evidence>